<dbReference type="Proteomes" id="UP000010366">
    <property type="component" value="Chromosome"/>
</dbReference>
<keyword evidence="1" id="KW-0808">Transferase</keyword>
<dbReference type="SUPFAM" id="SSF53756">
    <property type="entry name" value="UDP-Glycosyltransferase/glycogen phosphorylase"/>
    <property type="match status" value="1"/>
</dbReference>
<dbReference type="PANTHER" id="PTHR12526:SF600">
    <property type="entry name" value="GLYCOSYL TRANSFERASE GROUP 1"/>
    <property type="match status" value="1"/>
</dbReference>
<dbReference type="CDD" id="cd03801">
    <property type="entry name" value="GT4_PimA-like"/>
    <property type="match status" value="1"/>
</dbReference>
<reference evidence="1 2" key="1">
    <citation type="submission" date="2012-05" db="EMBL/GenBank/DDBJ databases">
        <title>Finished chromosome of genome of Chamaesiphon sp. PCC 6605.</title>
        <authorList>
            <consortium name="US DOE Joint Genome Institute"/>
            <person name="Gugger M."/>
            <person name="Coursin T."/>
            <person name="Rippka R."/>
            <person name="Tandeau De Marsac N."/>
            <person name="Huntemann M."/>
            <person name="Wei C.-L."/>
            <person name="Han J."/>
            <person name="Detter J.C."/>
            <person name="Han C."/>
            <person name="Tapia R."/>
            <person name="Chen A."/>
            <person name="Kyrpides N."/>
            <person name="Mavromatis K."/>
            <person name="Markowitz V."/>
            <person name="Szeto E."/>
            <person name="Ivanova N."/>
            <person name="Pagani I."/>
            <person name="Pati A."/>
            <person name="Goodwin L."/>
            <person name="Nordberg H.P."/>
            <person name="Cantor M.N."/>
            <person name="Hua S.X."/>
            <person name="Woyke T."/>
            <person name="Kerfeld C.A."/>
        </authorList>
    </citation>
    <scope>NUCLEOTIDE SEQUENCE [LARGE SCALE GENOMIC DNA]</scope>
    <source>
        <strain evidence="2">ATCC 27169 / PCC 6605</strain>
    </source>
</reference>
<keyword evidence="2" id="KW-1185">Reference proteome</keyword>
<accession>K9UKH2</accession>
<dbReference type="HOGENOM" id="CLU_028014_2_1_3"/>
<sequence length="418" mass="46644">MLGNQSQKIEIKILVIAPSIPKPDCNSGDRRFFALLELLAKHCSVDLWLASAPSSSPENVRYVEDVSRLQVKVLSDIAVINTVFSQAYYDAIFFEFYIIAEAFIDLCRLYQPHAKVIIDSVDVSFAREQIEAKLGLIESEQAEKTKQRELKIYKKSDVVIAVSHQDRRILYAENKNFKIIVIPNIIKLKQQSINPSSKEVIFIGGYNWSPNVDGIQWFVKEIWSLIIDMVPDAVLSIIGSNPTEEVLKLGEVSGVDVIGFVPDTNPYLKRAAVSIAPLRYGGGMKGKVNEAMSIGLPVVTTNVGAQGLNAISGKHLLIADEPKDFAEAVIGLLKNPDYRTEIGLAGQQLTADLCSPEVVEKVIVELIDSQIPPKKSLLPLFTRVRRTLTLFLFEKLGFIYLWNFGKRVNRKVMSLVAR</sequence>
<organism evidence="1 2">
    <name type="scientific">Chamaesiphon minutus (strain ATCC 27169 / PCC 6605)</name>
    <dbReference type="NCBI Taxonomy" id="1173020"/>
    <lineage>
        <taxon>Bacteria</taxon>
        <taxon>Bacillati</taxon>
        <taxon>Cyanobacteriota</taxon>
        <taxon>Cyanophyceae</taxon>
        <taxon>Gomontiellales</taxon>
        <taxon>Chamaesiphonaceae</taxon>
        <taxon>Chamaesiphon</taxon>
    </lineage>
</organism>
<dbReference type="Pfam" id="PF13692">
    <property type="entry name" value="Glyco_trans_1_4"/>
    <property type="match status" value="1"/>
</dbReference>
<dbReference type="RefSeq" id="WP_015161698.1">
    <property type="nucleotide sequence ID" value="NC_019697.1"/>
</dbReference>
<dbReference type="GO" id="GO:0016757">
    <property type="term" value="F:glycosyltransferase activity"/>
    <property type="evidence" value="ECO:0007669"/>
    <property type="project" value="TreeGrafter"/>
</dbReference>
<dbReference type="Gene3D" id="3.40.50.2000">
    <property type="entry name" value="Glycogen Phosphorylase B"/>
    <property type="match status" value="2"/>
</dbReference>
<dbReference type="AlphaFoldDB" id="K9UKH2"/>
<protein>
    <submittedName>
        <fullName evidence="1">Glycosyltransferase</fullName>
    </submittedName>
</protein>
<dbReference type="KEGG" id="cmp:Cha6605_4684"/>
<evidence type="ECO:0000313" key="2">
    <source>
        <dbReference type="Proteomes" id="UP000010366"/>
    </source>
</evidence>
<dbReference type="eggNOG" id="COG0438">
    <property type="taxonomic scope" value="Bacteria"/>
</dbReference>
<proteinExistence type="predicted"/>
<dbReference type="OrthoDB" id="452659at2"/>
<dbReference type="EMBL" id="CP003600">
    <property type="protein sequence ID" value="AFY95602.1"/>
    <property type="molecule type" value="Genomic_DNA"/>
</dbReference>
<dbReference type="PANTHER" id="PTHR12526">
    <property type="entry name" value="GLYCOSYLTRANSFERASE"/>
    <property type="match status" value="1"/>
</dbReference>
<dbReference type="STRING" id="1173020.Cha6605_4684"/>
<name>K9UKH2_CHAP6</name>
<gene>
    <name evidence="1" type="ORF">Cha6605_4684</name>
</gene>
<evidence type="ECO:0000313" key="1">
    <source>
        <dbReference type="EMBL" id="AFY95602.1"/>
    </source>
</evidence>